<keyword evidence="2" id="KW-1185">Reference proteome</keyword>
<dbReference type="EMBL" id="JBHRRZ010000001">
    <property type="protein sequence ID" value="MFC2946787.1"/>
    <property type="molecule type" value="Genomic_DNA"/>
</dbReference>
<evidence type="ECO:0000313" key="1">
    <source>
        <dbReference type="EMBL" id="MFC2946787.1"/>
    </source>
</evidence>
<protein>
    <submittedName>
        <fullName evidence="1">Uncharacterized protein</fullName>
    </submittedName>
</protein>
<reference evidence="2" key="1">
    <citation type="journal article" date="2019" name="Int. J. Syst. Evol. Microbiol.">
        <title>The Global Catalogue of Microorganisms (GCM) 10K type strain sequencing project: providing services to taxonomists for standard genome sequencing and annotation.</title>
        <authorList>
            <consortium name="The Broad Institute Genomics Platform"/>
            <consortium name="The Broad Institute Genome Sequencing Center for Infectious Disease"/>
            <person name="Wu L."/>
            <person name="Ma J."/>
        </authorList>
    </citation>
    <scope>NUCLEOTIDE SEQUENCE [LARGE SCALE GENOMIC DNA]</scope>
    <source>
        <strain evidence="2">KCTC 13193</strain>
    </source>
</reference>
<dbReference type="RefSeq" id="WP_390301122.1">
    <property type="nucleotide sequence ID" value="NZ_JBHRRZ010000001.1"/>
</dbReference>
<comment type="caution">
    <text evidence="1">The sequence shown here is derived from an EMBL/GenBank/DDBJ whole genome shotgun (WGS) entry which is preliminary data.</text>
</comment>
<accession>A0ABV7A141</accession>
<proteinExistence type="predicted"/>
<dbReference type="Proteomes" id="UP001595387">
    <property type="component" value="Unassembled WGS sequence"/>
</dbReference>
<gene>
    <name evidence="1" type="ORF">ACFODW_00205</name>
</gene>
<sequence>MIERCQNFLGGSTNFEVALRKGTEVNQSGNFKKADIGNGETPVAEEFLQFLLEQKQVKAFQVLSLLIGTNRKDKTVEIKDFTDEGSFTAFGI</sequence>
<organism evidence="1 2">
    <name type="scientific">Virgibacillus sediminis</name>
    <dbReference type="NCBI Taxonomy" id="202260"/>
    <lineage>
        <taxon>Bacteria</taxon>
        <taxon>Bacillati</taxon>
        <taxon>Bacillota</taxon>
        <taxon>Bacilli</taxon>
        <taxon>Bacillales</taxon>
        <taxon>Bacillaceae</taxon>
        <taxon>Virgibacillus</taxon>
    </lineage>
</organism>
<name>A0ABV7A141_9BACI</name>
<evidence type="ECO:0000313" key="2">
    <source>
        <dbReference type="Proteomes" id="UP001595387"/>
    </source>
</evidence>